<feature type="transmembrane region" description="Helical" evidence="9">
    <location>
        <begin position="131"/>
        <end position="154"/>
    </location>
</feature>
<evidence type="ECO:0000256" key="4">
    <source>
        <dbReference type="ARBA" id="ARBA00022741"/>
    </source>
</evidence>
<dbReference type="GO" id="GO:0005524">
    <property type="term" value="F:ATP binding"/>
    <property type="evidence" value="ECO:0007669"/>
    <property type="project" value="UniProtKB-KW"/>
</dbReference>
<dbReference type="Proteomes" id="UP001472866">
    <property type="component" value="Chromosome 02"/>
</dbReference>
<dbReference type="Pfam" id="PF00664">
    <property type="entry name" value="ABC_membrane"/>
    <property type="match status" value="1"/>
</dbReference>
<feature type="region of interest" description="Disordered" evidence="8">
    <location>
        <begin position="1"/>
        <end position="29"/>
    </location>
</feature>
<evidence type="ECO:0000256" key="7">
    <source>
        <dbReference type="ARBA" id="ARBA00023136"/>
    </source>
</evidence>
<dbReference type="InterPro" id="IPR027417">
    <property type="entry name" value="P-loop_NTPase"/>
</dbReference>
<feature type="transmembrane region" description="Helical" evidence="9">
    <location>
        <begin position="386"/>
        <end position="403"/>
    </location>
</feature>
<dbReference type="CDD" id="cd18572">
    <property type="entry name" value="ABC_6TM_TAP"/>
    <property type="match status" value="1"/>
</dbReference>
<dbReference type="AlphaFoldDB" id="A0AAX4P2Z3"/>
<reference evidence="12 13" key="1">
    <citation type="submission" date="2024-03" db="EMBL/GenBank/DDBJ databases">
        <title>Complete genome sequence of the green alga Chloropicon roscoffensis RCC1871.</title>
        <authorList>
            <person name="Lemieux C."/>
            <person name="Pombert J.-F."/>
            <person name="Otis C."/>
            <person name="Turmel M."/>
        </authorList>
    </citation>
    <scope>NUCLEOTIDE SEQUENCE [LARGE SCALE GENOMIC DNA]</scope>
    <source>
        <strain evidence="12 13">RCC1871</strain>
    </source>
</reference>
<dbReference type="PANTHER" id="PTHR43394">
    <property type="entry name" value="ATP-DEPENDENT PERMEASE MDL1, MITOCHONDRIAL"/>
    <property type="match status" value="1"/>
</dbReference>
<comment type="subcellular location">
    <subcellularLocation>
        <location evidence="1">Mitochondrion inner membrane</location>
        <topology evidence="1">Multi-pass membrane protein</topology>
    </subcellularLocation>
</comment>
<evidence type="ECO:0000256" key="6">
    <source>
        <dbReference type="ARBA" id="ARBA00022989"/>
    </source>
</evidence>
<dbReference type="GO" id="GO:0005743">
    <property type="term" value="C:mitochondrial inner membrane"/>
    <property type="evidence" value="ECO:0007669"/>
    <property type="project" value="UniProtKB-SubCell"/>
</dbReference>
<feature type="compositionally biased region" description="Basic and acidic residues" evidence="8">
    <location>
        <begin position="1"/>
        <end position="10"/>
    </location>
</feature>
<dbReference type="GO" id="GO:0015421">
    <property type="term" value="F:ABC-type oligopeptide transporter activity"/>
    <property type="evidence" value="ECO:0007669"/>
    <property type="project" value="TreeGrafter"/>
</dbReference>
<protein>
    <submittedName>
        <fullName evidence="12">ABC transporter</fullName>
    </submittedName>
</protein>
<evidence type="ECO:0000256" key="5">
    <source>
        <dbReference type="ARBA" id="ARBA00022840"/>
    </source>
</evidence>
<evidence type="ECO:0000259" key="10">
    <source>
        <dbReference type="PROSITE" id="PS50893"/>
    </source>
</evidence>
<name>A0AAX4P2Z3_9CHLO</name>
<dbReference type="PANTHER" id="PTHR43394:SF19">
    <property type="entry name" value="ABC TRANSPORTER B FAMILY"/>
    <property type="match status" value="1"/>
</dbReference>
<dbReference type="Gene3D" id="3.40.50.300">
    <property type="entry name" value="P-loop containing nucleotide triphosphate hydrolases"/>
    <property type="match status" value="1"/>
</dbReference>
<evidence type="ECO:0000259" key="11">
    <source>
        <dbReference type="PROSITE" id="PS50929"/>
    </source>
</evidence>
<dbReference type="PIRSF" id="PIRSF002773">
    <property type="entry name" value="ABC_prm/ATPase_B"/>
    <property type="match status" value="1"/>
</dbReference>
<feature type="domain" description="ABC transmembrane type-1" evidence="11">
    <location>
        <begin position="245"/>
        <end position="527"/>
    </location>
</feature>
<dbReference type="EMBL" id="CP151502">
    <property type="protein sequence ID" value="WZN60268.1"/>
    <property type="molecule type" value="Genomic_DNA"/>
</dbReference>
<dbReference type="CDD" id="cd03249">
    <property type="entry name" value="ABC_MTABC3_MDL1_MDL2"/>
    <property type="match status" value="1"/>
</dbReference>
<dbReference type="FunFam" id="3.40.50.300:FF:000403">
    <property type="entry name" value="ATP-binding cassette sub-family B member 8, mitochondrial"/>
    <property type="match status" value="1"/>
</dbReference>
<keyword evidence="7 9" id="KW-0472">Membrane</keyword>
<dbReference type="InterPro" id="IPR003439">
    <property type="entry name" value="ABC_transporter-like_ATP-bd"/>
</dbReference>
<evidence type="ECO:0000256" key="1">
    <source>
        <dbReference type="ARBA" id="ARBA00004448"/>
    </source>
</evidence>
<keyword evidence="4" id="KW-0547">Nucleotide-binding</keyword>
<dbReference type="InterPro" id="IPR039421">
    <property type="entry name" value="Type_1_exporter"/>
</dbReference>
<feature type="transmembrane region" description="Helical" evidence="9">
    <location>
        <begin position="285"/>
        <end position="308"/>
    </location>
</feature>
<proteinExistence type="predicted"/>
<evidence type="ECO:0000313" key="13">
    <source>
        <dbReference type="Proteomes" id="UP001472866"/>
    </source>
</evidence>
<dbReference type="SUPFAM" id="SSF52540">
    <property type="entry name" value="P-loop containing nucleoside triphosphate hydrolases"/>
    <property type="match status" value="1"/>
</dbReference>
<keyword evidence="13" id="KW-1185">Reference proteome</keyword>
<keyword evidence="6 9" id="KW-1133">Transmembrane helix</keyword>
<keyword evidence="5" id="KW-0067">ATP-binding</keyword>
<feature type="transmembrane region" description="Helical" evidence="9">
    <location>
        <begin position="362"/>
        <end position="380"/>
    </location>
</feature>
<feature type="transmembrane region" description="Helical" evidence="9">
    <location>
        <begin position="46"/>
        <end position="63"/>
    </location>
</feature>
<dbReference type="SUPFAM" id="SSF90123">
    <property type="entry name" value="ABC transporter transmembrane region"/>
    <property type="match status" value="1"/>
</dbReference>
<dbReference type="InterPro" id="IPR017871">
    <property type="entry name" value="ABC_transporter-like_CS"/>
</dbReference>
<evidence type="ECO:0000256" key="3">
    <source>
        <dbReference type="ARBA" id="ARBA00022692"/>
    </source>
</evidence>
<keyword evidence="2" id="KW-0813">Transport</keyword>
<dbReference type="Pfam" id="PF00005">
    <property type="entry name" value="ABC_tran"/>
    <property type="match status" value="1"/>
</dbReference>
<organism evidence="12 13">
    <name type="scientific">Chloropicon roscoffensis</name>
    <dbReference type="NCBI Taxonomy" id="1461544"/>
    <lineage>
        <taxon>Eukaryota</taxon>
        <taxon>Viridiplantae</taxon>
        <taxon>Chlorophyta</taxon>
        <taxon>Chloropicophyceae</taxon>
        <taxon>Chloropicales</taxon>
        <taxon>Chloropicaceae</taxon>
        <taxon>Chloropicon</taxon>
    </lineage>
</organism>
<dbReference type="SMART" id="SM00382">
    <property type="entry name" value="AAA"/>
    <property type="match status" value="1"/>
</dbReference>
<feature type="transmembrane region" description="Helical" evidence="9">
    <location>
        <begin position="465"/>
        <end position="488"/>
    </location>
</feature>
<evidence type="ECO:0000256" key="2">
    <source>
        <dbReference type="ARBA" id="ARBA00022448"/>
    </source>
</evidence>
<evidence type="ECO:0000313" key="12">
    <source>
        <dbReference type="EMBL" id="WZN60268.1"/>
    </source>
</evidence>
<evidence type="ECO:0000256" key="9">
    <source>
        <dbReference type="SAM" id="Phobius"/>
    </source>
</evidence>
<dbReference type="InterPro" id="IPR003593">
    <property type="entry name" value="AAA+_ATPase"/>
</dbReference>
<dbReference type="PROSITE" id="PS50929">
    <property type="entry name" value="ABC_TM1F"/>
    <property type="match status" value="1"/>
</dbReference>
<dbReference type="InterPro" id="IPR036640">
    <property type="entry name" value="ABC1_TM_sf"/>
</dbReference>
<accession>A0AAX4P2Z3</accession>
<dbReference type="PROSITE" id="PS50893">
    <property type="entry name" value="ABC_TRANSPORTER_2"/>
    <property type="match status" value="1"/>
</dbReference>
<feature type="domain" description="ABC transporter" evidence="10">
    <location>
        <begin position="560"/>
        <end position="801"/>
    </location>
</feature>
<dbReference type="Gene3D" id="1.20.1560.10">
    <property type="entry name" value="ABC transporter type 1, transmembrane domain"/>
    <property type="match status" value="1"/>
</dbReference>
<keyword evidence="3 9" id="KW-0812">Transmembrane</keyword>
<dbReference type="GO" id="GO:0016887">
    <property type="term" value="F:ATP hydrolysis activity"/>
    <property type="evidence" value="ECO:0007669"/>
    <property type="project" value="InterPro"/>
</dbReference>
<feature type="transmembrane region" description="Helical" evidence="9">
    <location>
        <begin position="243"/>
        <end position="265"/>
    </location>
</feature>
<dbReference type="InterPro" id="IPR011527">
    <property type="entry name" value="ABC1_TM_dom"/>
</dbReference>
<dbReference type="PROSITE" id="PS00211">
    <property type="entry name" value="ABC_TRANSPORTER_1"/>
    <property type="match status" value="1"/>
</dbReference>
<evidence type="ECO:0000256" key="8">
    <source>
        <dbReference type="SAM" id="MobiDB-lite"/>
    </source>
</evidence>
<sequence>MAREGDEARRAGYKQLAPEPAGKRNDALGEEPGKLDARLGRRRNHLYLWLATDLVLVSLLFLVPERTKLKYLSRFKLWDRIYDFDTSTLDLWLVCLARCAFSATGILHTWRKVSKSKYGGPVTPVSEALPSVMFALTCLSYVFLFAKFVGVVYGVFKRGLPASGEAWLLLSILVTGAATCKEYAASRDLLMLFQDKWLDAIRVSCPELHEQRVSELSKKRERREKDLKALKSLYRFAKVDGHILVVAFACGCIASLGTVSISYYIGKVVMFGAHEKNPSKAHAALTKLLVAVITCAVFTSIRGGLFTLSCARLNSRIRGRLLKSLLRQEQGFYDKTRTGELSSRLNTDTTQMSSQISLNINVLVRSIVQIVFVIGIMLWTSWNLTMVSFTMVPVSAAIAHVYGRFYRKITKETQNALAAASGVADEALASMSTVKSMAGEDIVSSAYDEKLQKYLHLQTKESGAYSLYASLTIFCPNAAMLATLAYGVSLSLDGKIRGDDLYSFILYQQTLGSAFQYLGDIYSGISAALGAADKVFELITRTPEMQVGGTLRPDALKGRIDLENVSFRYPTRPETTVLDNFSLKISPGEVVALVGPSGSGKSSIIKLIERLYDPEKGQLSLDGTSICDYDRRWLARKMALVGQEPVLFACSIRENIAYGLEGDEKPDMDAIVEAAKCANAHDFIEDLQDGYDTECGEKGMQLSGGQKQRIAIARAIVRNPSILLLDEATSALDAESEGVVQEAIDNMITTSSRTVVVVAHRLSTIQGASKIVVVKNGKLEEVGTHAELYAKEGLYYRLVRKQLRGMSDSVTAMATSSSSLNELA</sequence>
<gene>
    <name evidence="12" type="ORF">HKI87_02g17970</name>
</gene>